<dbReference type="Pfam" id="PF00359">
    <property type="entry name" value="PTS_EIIA_2"/>
    <property type="match status" value="1"/>
</dbReference>
<evidence type="ECO:0000256" key="3">
    <source>
        <dbReference type="ARBA" id="ARBA00023015"/>
    </source>
</evidence>
<evidence type="ECO:0000259" key="6">
    <source>
        <dbReference type="PROSITE" id="PS51094"/>
    </source>
</evidence>
<dbReference type="Pfam" id="PF00874">
    <property type="entry name" value="PRD"/>
    <property type="match status" value="1"/>
</dbReference>
<dbReference type="EMBL" id="JBHTIO010000055">
    <property type="protein sequence ID" value="MFD0898521.1"/>
    <property type="molecule type" value="Genomic_DNA"/>
</dbReference>
<name>A0ABW3EFM2_9LACO</name>
<dbReference type="Pfam" id="PF05043">
    <property type="entry name" value="Mga"/>
    <property type="match status" value="1"/>
</dbReference>
<gene>
    <name evidence="9" type="ORF">ACFQZ7_12430</name>
</gene>
<keyword evidence="2" id="KW-0677">Repeat</keyword>
<evidence type="ECO:0000256" key="4">
    <source>
        <dbReference type="ARBA" id="ARBA00023159"/>
    </source>
</evidence>
<keyword evidence="5" id="KW-0804">Transcription</keyword>
<reference evidence="10" key="1">
    <citation type="journal article" date="2019" name="Int. J. Syst. Evol. Microbiol.">
        <title>The Global Catalogue of Microorganisms (GCM) 10K type strain sequencing project: providing services to taxonomists for standard genome sequencing and annotation.</title>
        <authorList>
            <consortium name="The Broad Institute Genomics Platform"/>
            <consortium name="The Broad Institute Genome Sequencing Center for Infectious Disease"/>
            <person name="Wu L."/>
            <person name="Ma J."/>
        </authorList>
    </citation>
    <scope>NUCLEOTIDE SEQUENCE [LARGE SCALE GENOMIC DNA]</scope>
    <source>
        <strain evidence="10">CCM 8925</strain>
    </source>
</reference>
<accession>A0ABW3EFM2</accession>
<dbReference type="InterPro" id="IPR050661">
    <property type="entry name" value="BglG_antiterminators"/>
</dbReference>
<organism evidence="9 10">
    <name type="scientific">Loigolactobacillus binensis</name>
    <dbReference type="NCBI Taxonomy" id="2559922"/>
    <lineage>
        <taxon>Bacteria</taxon>
        <taxon>Bacillati</taxon>
        <taxon>Bacillota</taxon>
        <taxon>Bacilli</taxon>
        <taxon>Lactobacillales</taxon>
        <taxon>Lactobacillaceae</taxon>
        <taxon>Loigolactobacillus</taxon>
    </lineage>
</organism>
<dbReference type="SUPFAM" id="SSF63520">
    <property type="entry name" value="PTS-regulatory domain, PRD"/>
    <property type="match status" value="1"/>
</dbReference>
<keyword evidence="3" id="KW-0805">Transcription regulation</keyword>
<dbReference type="SUPFAM" id="SSF55804">
    <property type="entry name" value="Phoshotransferase/anion transport protein"/>
    <property type="match status" value="1"/>
</dbReference>
<feature type="domain" description="PRD" evidence="8">
    <location>
        <begin position="296"/>
        <end position="403"/>
    </location>
</feature>
<dbReference type="PROSITE" id="PS51372">
    <property type="entry name" value="PRD_2"/>
    <property type="match status" value="1"/>
</dbReference>
<dbReference type="SUPFAM" id="SSF52794">
    <property type="entry name" value="PTS system IIB component-like"/>
    <property type="match status" value="1"/>
</dbReference>
<dbReference type="InterPro" id="IPR011608">
    <property type="entry name" value="PRD"/>
</dbReference>
<dbReference type="PANTHER" id="PTHR30185">
    <property type="entry name" value="CRYPTIC BETA-GLUCOSIDE BGL OPERON ANTITERMINATOR"/>
    <property type="match status" value="1"/>
</dbReference>
<evidence type="ECO:0000256" key="5">
    <source>
        <dbReference type="ARBA" id="ARBA00023163"/>
    </source>
</evidence>
<feature type="domain" description="PTS EIIA type-2" evidence="6">
    <location>
        <begin position="552"/>
        <end position="695"/>
    </location>
</feature>
<dbReference type="Gene3D" id="3.40.50.2300">
    <property type="match status" value="1"/>
</dbReference>
<keyword evidence="4" id="KW-0010">Activator</keyword>
<evidence type="ECO:0000313" key="10">
    <source>
        <dbReference type="Proteomes" id="UP001597104"/>
    </source>
</evidence>
<keyword evidence="10" id="KW-1185">Reference proteome</keyword>
<dbReference type="InterPro" id="IPR036095">
    <property type="entry name" value="PTS_EIIB-like_sf"/>
</dbReference>
<dbReference type="Gene3D" id="3.40.930.10">
    <property type="entry name" value="Mannitol-specific EII, Chain A"/>
    <property type="match status" value="1"/>
</dbReference>
<evidence type="ECO:0000259" key="8">
    <source>
        <dbReference type="PROSITE" id="PS51372"/>
    </source>
</evidence>
<dbReference type="InterPro" id="IPR016152">
    <property type="entry name" value="PTrfase/Anion_transptr"/>
</dbReference>
<dbReference type="InterPro" id="IPR013196">
    <property type="entry name" value="HTH_11"/>
</dbReference>
<dbReference type="CDD" id="cd05568">
    <property type="entry name" value="PTS_IIB_bgl_like"/>
    <property type="match status" value="1"/>
</dbReference>
<evidence type="ECO:0000259" key="7">
    <source>
        <dbReference type="PROSITE" id="PS51099"/>
    </source>
</evidence>
<dbReference type="InterPro" id="IPR007737">
    <property type="entry name" value="Mga_HTH"/>
</dbReference>
<dbReference type="PROSITE" id="PS51094">
    <property type="entry name" value="PTS_EIIA_TYPE_2"/>
    <property type="match status" value="1"/>
</dbReference>
<dbReference type="InterPro" id="IPR013011">
    <property type="entry name" value="PTS_EIIB_2"/>
</dbReference>
<evidence type="ECO:0000256" key="1">
    <source>
        <dbReference type="ARBA" id="ARBA00022679"/>
    </source>
</evidence>
<protein>
    <submittedName>
        <fullName evidence="9">BglG family transcription antiterminator</fullName>
    </submittedName>
</protein>
<keyword evidence="1" id="KW-0808">Transferase</keyword>
<dbReference type="Proteomes" id="UP001597104">
    <property type="component" value="Unassembled WGS sequence"/>
</dbReference>
<dbReference type="InterPro" id="IPR002178">
    <property type="entry name" value="PTS_EIIA_type-2_dom"/>
</dbReference>
<comment type="caution">
    <text evidence="9">The sequence shown here is derived from an EMBL/GenBank/DDBJ whole genome shotgun (WGS) entry which is preliminary data.</text>
</comment>
<dbReference type="CDD" id="cd00211">
    <property type="entry name" value="PTS_IIA_fru"/>
    <property type="match status" value="1"/>
</dbReference>
<dbReference type="InterPro" id="IPR036634">
    <property type="entry name" value="PRD_sf"/>
</dbReference>
<evidence type="ECO:0000313" key="9">
    <source>
        <dbReference type="EMBL" id="MFD0898521.1"/>
    </source>
</evidence>
<dbReference type="PROSITE" id="PS51099">
    <property type="entry name" value="PTS_EIIB_TYPE_2"/>
    <property type="match status" value="1"/>
</dbReference>
<dbReference type="Pfam" id="PF08279">
    <property type="entry name" value="HTH_11"/>
    <property type="match status" value="1"/>
</dbReference>
<dbReference type="RefSeq" id="WP_137636838.1">
    <property type="nucleotide sequence ID" value="NZ_BJDN01000003.1"/>
</dbReference>
<feature type="domain" description="PTS EIIB type-2" evidence="7">
    <location>
        <begin position="408"/>
        <end position="496"/>
    </location>
</feature>
<dbReference type="PANTHER" id="PTHR30185:SF18">
    <property type="entry name" value="TRANSCRIPTIONAL REGULATOR MTLR"/>
    <property type="match status" value="1"/>
</dbReference>
<dbReference type="Gene3D" id="1.10.1790.10">
    <property type="entry name" value="PRD domain"/>
    <property type="match status" value="1"/>
</dbReference>
<proteinExistence type="predicted"/>
<sequence length="702" mass="80336">MRERLVDLLSKLIKTDSESINNLSSELNVTTRTIRNEIRELNEMLASNQLSQFSISKGIVYNNLEKIQQKTLVRTFVLSDIEQSYLSPQQRMLYLLLEFLTAKTPVFIVDIQAKLEISKSTMDGDMRDFRALLQEYSLRLITDPKLGARVVGNERTIRMMFCDLIIQQANMNELITGSFFTDNILTQKLKAIFKPDDLSFIDGSIRTIFKNSNLASNDNYRYQAIMLTVIWLVRTQNNYYISEDSDTEDIDLNAKQSQFINALIIKFDLEITINAEIKYLAFIIGSFDKNEEAALDNWVQAQMISVSLIEWMEGSLGFPFSQSENLFEEVYYHVSSLLRRSEQHINVFNPLKNTIKQGYPEIFNAVSEFTNVFKDKYHLNLSDDEKGYLSMYFSAAKVEIQKKQDFKYRIAVVCNYGMATGKLLAAKLEENFNVDVIAVLSVVEIGILKKLRVDLVFKTIDVEIEGVPSIKLNPIPSNTDLKFVKQFLAEHAELSRYEGNSFEPTRLFNGILTLLKNKKIPVGKDLVFDLQRVFYANHLNINEREVQPMLKDLINDNQIQLNQAVKDWKEAIKLSAQPLLKQGFITQSYIEAMINSVEEYGPYIVIGPSIALAHARPEDGANKLGVSITTLSKPVNFGNPENDPVHIVFCLAAIDNYSHLNVMKAIVQLINDPKKIEQLSKETDVNEFKRVLFNEVNTKETI</sequence>
<evidence type="ECO:0000256" key="2">
    <source>
        <dbReference type="ARBA" id="ARBA00022737"/>
    </source>
</evidence>